<evidence type="ECO:0000313" key="14">
    <source>
        <dbReference type="Proteomes" id="UP001595455"/>
    </source>
</evidence>
<dbReference type="Proteomes" id="UP000240957">
    <property type="component" value="Unassembled WGS sequence"/>
</dbReference>
<accession>A0A371YU57</accession>
<reference evidence="14" key="3">
    <citation type="journal article" date="2019" name="Int. J. Syst. Evol. Microbiol.">
        <title>The Global Catalogue of Microorganisms (GCM) 10K type strain sequencing project: providing services to taxonomists for standard genome sequencing and annotation.</title>
        <authorList>
            <consortium name="The Broad Institute Genomics Platform"/>
            <consortium name="The Broad Institute Genome Sequencing Center for Infectious Disease"/>
            <person name="Wu L."/>
            <person name="Ma J."/>
        </authorList>
    </citation>
    <scope>NUCLEOTIDE SEQUENCE [LARGE SCALE GENOMIC DNA]</scope>
    <source>
        <strain evidence="14">KCTC 62575</strain>
    </source>
</reference>
<proteinExistence type="predicted"/>
<evidence type="ECO:0000313" key="12">
    <source>
        <dbReference type="EMBL" id="RFC84993.1"/>
    </source>
</evidence>
<evidence type="ECO:0000256" key="8">
    <source>
        <dbReference type="ARBA" id="ARBA00032316"/>
    </source>
</evidence>
<reference evidence="11" key="1">
    <citation type="journal article" date="2014" name="Int. J. Syst. Evol. Microbiol.">
        <title>Complete genome of a new Firmicutes species belonging to the dominant human colonic microbiota ('Ruminococcus bicirculans') reveals two chromosomes and a selective capacity to utilize plant glucans.</title>
        <authorList>
            <consortium name="NISC Comparative Sequencing Program"/>
            <person name="Wegmann U."/>
            <person name="Louis P."/>
            <person name="Goesmann A."/>
            <person name="Henrissat B."/>
            <person name="Duncan S.H."/>
            <person name="Flint H.J."/>
        </authorList>
    </citation>
    <scope>NUCLEOTIDE SEQUENCE</scope>
    <source>
        <strain evidence="11">KCTC 62575</strain>
    </source>
</reference>
<keyword evidence="7" id="KW-0576">Peroxisome</keyword>
<dbReference type="InterPro" id="IPR002155">
    <property type="entry name" value="Thiolase"/>
</dbReference>
<evidence type="ECO:0000256" key="4">
    <source>
        <dbReference type="ARBA" id="ARBA00022679"/>
    </source>
</evidence>
<dbReference type="OrthoDB" id="7053663at2"/>
<dbReference type="AlphaFoldDB" id="A0A371YU57"/>
<evidence type="ECO:0000259" key="9">
    <source>
        <dbReference type="Pfam" id="PF00108"/>
    </source>
</evidence>
<evidence type="ECO:0000313" key="13">
    <source>
        <dbReference type="Proteomes" id="UP000240957"/>
    </source>
</evidence>
<evidence type="ECO:0000256" key="5">
    <source>
        <dbReference type="ARBA" id="ARBA00023055"/>
    </source>
</evidence>
<evidence type="ECO:0000256" key="7">
    <source>
        <dbReference type="ARBA" id="ARBA00023140"/>
    </source>
</evidence>
<dbReference type="RefSeq" id="WP_107007054.1">
    <property type="nucleotide sequence ID" value="NZ_JBHRSF010000003.1"/>
</dbReference>
<comment type="caution">
    <text evidence="12">The sequence shown here is derived from an EMBL/GenBank/DDBJ whole genome shotgun (WGS) entry which is preliminary data.</text>
</comment>
<dbReference type="InterPro" id="IPR020613">
    <property type="entry name" value="Thiolase_CS"/>
</dbReference>
<dbReference type="Pfam" id="PF00108">
    <property type="entry name" value="Thiolase_N"/>
    <property type="match status" value="1"/>
</dbReference>
<dbReference type="PANTHER" id="PTHR42870">
    <property type="entry name" value="ACETYL-COA C-ACETYLTRANSFERASE"/>
    <property type="match status" value="1"/>
</dbReference>
<dbReference type="GO" id="GO:0006869">
    <property type="term" value="P:lipid transport"/>
    <property type="evidence" value="ECO:0007669"/>
    <property type="project" value="UniProtKB-KW"/>
</dbReference>
<keyword evidence="6" id="KW-0446">Lipid-binding</keyword>
<feature type="domain" description="Thiolase N-terminal" evidence="9">
    <location>
        <begin position="5"/>
        <end position="188"/>
    </location>
</feature>
<protein>
    <recommendedName>
        <fullName evidence="2">propanoyl-CoA C-acyltransferase</fullName>
        <ecNumber evidence="2">2.3.1.176</ecNumber>
    </recommendedName>
    <alternativeName>
        <fullName evidence="8">Propanoyl-CoA C-acyltransferase</fullName>
    </alternativeName>
</protein>
<dbReference type="Pfam" id="PF22691">
    <property type="entry name" value="Thiolase_C_1"/>
    <property type="match status" value="1"/>
</dbReference>
<keyword evidence="3" id="KW-0813">Transport</keyword>
<reference evidence="11" key="4">
    <citation type="submission" date="2024-09" db="EMBL/GenBank/DDBJ databases">
        <authorList>
            <person name="Sun Q."/>
            <person name="Mori K."/>
        </authorList>
    </citation>
    <scope>NUCLEOTIDE SEQUENCE</scope>
    <source>
        <strain evidence="11">KCTC 62575</strain>
    </source>
</reference>
<dbReference type="Gene3D" id="3.40.47.10">
    <property type="match status" value="1"/>
</dbReference>
<keyword evidence="5" id="KW-0445">Lipid transport</keyword>
<dbReference type="EC" id="2.3.1.176" evidence="2"/>
<evidence type="ECO:0000256" key="6">
    <source>
        <dbReference type="ARBA" id="ARBA00023121"/>
    </source>
</evidence>
<sequence>MKRRVNVIGVGMTKFAKPGASAEYYEMAKEAGQNALKDAGINYNEIEQVFAGYVYGDSTCGQRAAYELGLTGVPIVNVNNNCSTGSSALYLARQAVEGGLAECVLALGFEKMEKGALGAKFNDREPPMGQHAQVMLDVQGFNSAPPAAQMFGGAGREYRWLHGTKKETFGQIAVKARKHASQNPYALFGQVLSLEEIMASDDVFDPLTRFQCCPPTCGAGAAILCSDEFAKKHGISNPVYIAAQSMTTDYASSFEEKSMIKMVGYDMTKQAAKQVYEAAGVGVEDVDIIELHDCFTANELLTYEALGLCPEGEAEKFIWDADNTYGGKYVTNPSGGLLSKGHPLGATGLAQCTELVWQLRGTAGNRQVENARIALQHNLGLGGACVITMYRRD</sequence>
<dbReference type="EMBL" id="PYIX02000003">
    <property type="protein sequence ID" value="RFC84993.1"/>
    <property type="molecule type" value="Genomic_DNA"/>
</dbReference>
<reference evidence="12 13" key="2">
    <citation type="submission" date="2018-08" db="EMBL/GenBank/DDBJ databases">
        <title>The draft genome of Acinetobacter sichuanensis strain WCHAc060041.</title>
        <authorList>
            <person name="Qin J."/>
            <person name="Feng Y."/>
            <person name="Zong Z."/>
        </authorList>
    </citation>
    <scope>NUCLEOTIDE SEQUENCE [LARGE SCALE GENOMIC DNA]</scope>
    <source>
        <strain evidence="12 13">WCHAc060041</strain>
    </source>
</reference>
<feature type="domain" description="Thiolase C-terminal" evidence="10">
    <location>
        <begin position="262"/>
        <end position="381"/>
    </location>
</feature>
<evidence type="ECO:0000256" key="2">
    <source>
        <dbReference type="ARBA" id="ARBA00012352"/>
    </source>
</evidence>
<dbReference type="PANTHER" id="PTHR42870:SF1">
    <property type="entry name" value="NON-SPECIFIC LIPID-TRANSFER PROTEIN-LIKE 2"/>
    <property type="match status" value="1"/>
</dbReference>
<dbReference type="SUPFAM" id="SSF53901">
    <property type="entry name" value="Thiolase-like"/>
    <property type="match status" value="1"/>
</dbReference>
<dbReference type="GO" id="GO:0003988">
    <property type="term" value="F:acetyl-CoA C-acyltransferase activity"/>
    <property type="evidence" value="ECO:0007669"/>
    <property type="project" value="UniProtKB-ARBA"/>
</dbReference>
<evidence type="ECO:0000256" key="1">
    <source>
        <dbReference type="ARBA" id="ARBA00004275"/>
    </source>
</evidence>
<gene>
    <name evidence="11" type="ORF">ACFODO_00680</name>
    <name evidence="12" type="ORF">C9E89_003565</name>
</gene>
<dbReference type="CDD" id="cd00829">
    <property type="entry name" value="SCP-x_thiolase"/>
    <property type="match status" value="1"/>
</dbReference>
<evidence type="ECO:0000313" key="11">
    <source>
        <dbReference type="EMBL" id="MFC2993812.1"/>
    </source>
</evidence>
<name>A0A371YU57_9GAMM</name>
<dbReference type="InterPro" id="IPR055140">
    <property type="entry name" value="Thiolase_C_2"/>
</dbReference>
<evidence type="ECO:0000256" key="3">
    <source>
        <dbReference type="ARBA" id="ARBA00022448"/>
    </source>
</evidence>
<dbReference type="InterPro" id="IPR020615">
    <property type="entry name" value="Thiolase_acyl_enz_int_AS"/>
</dbReference>
<keyword evidence="4" id="KW-0808">Transferase</keyword>
<dbReference type="Proteomes" id="UP001595455">
    <property type="component" value="Unassembled WGS sequence"/>
</dbReference>
<evidence type="ECO:0000259" key="10">
    <source>
        <dbReference type="Pfam" id="PF22691"/>
    </source>
</evidence>
<dbReference type="PIRSF" id="PIRSF000429">
    <property type="entry name" value="Ac-CoA_Ac_transf"/>
    <property type="match status" value="1"/>
</dbReference>
<dbReference type="PROSITE" id="PS00098">
    <property type="entry name" value="THIOLASE_1"/>
    <property type="match status" value="1"/>
</dbReference>
<dbReference type="InterPro" id="IPR020616">
    <property type="entry name" value="Thiolase_N"/>
</dbReference>
<organism evidence="12 13">
    <name type="scientific">Acinetobacter sichuanensis</name>
    <dbReference type="NCBI Taxonomy" id="2136183"/>
    <lineage>
        <taxon>Bacteria</taxon>
        <taxon>Pseudomonadati</taxon>
        <taxon>Pseudomonadota</taxon>
        <taxon>Gammaproteobacteria</taxon>
        <taxon>Moraxellales</taxon>
        <taxon>Moraxellaceae</taxon>
        <taxon>Acinetobacter</taxon>
    </lineage>
</organism>
<dbReference type="NCBIfam" id="NF006102">
    <property type="entry name" value="PRK08256.1"/>
    <property type="match status" value="1"/>
</dbReference>
<comment type="subcellular location">
    <subcellularLocation>
        <location evidence="1">Peroxisome</location>
    </subcellularLocation>
</comment>
<keyword evidence="14" id="KW-1185">Reference proteome</keyword>
<dbReference type="PROSITE" id="PS00737">
    <property type="entry name" value="THIOLASE_2"/>
    <property type="match status" value="1"/>
</dbReference>
<dbReference type="GO" id="GO:0008289">
    <property type="term" value="F:lipid binding"/>
    <property type="evidence" value="ECO:0007669"/>
    <property type="project" value="UniProtKB-KW"/>
</dbReference>
<dbReference type="EMBL" id="JBHRSF010000003">
    <property type="protein sequence ID" value="MFC2993812.1"/>
    <property type="molecule type" value="Genomic_DNA"/>
</dbReference>
<dbReference type="InterPro" id="IPR016039">
    <property type="entry name" value="Thiolase-like"/>
</dbReference>